<reference evidence="2" key="1">
    <citation type="journal article" date="2023" name="Mol. Biol. Evol.">
        <title>Third-Generation Sequencing Reveals the Adaptive Role of the Epigenome in Three Deep-Sea Polychaetes.</title>
        <authorList>
            <person name="Perez M."/>
            <person name="Aroh O."/>
            <person name="Sun Y."/>
            <person name="Lan Y."/>
            <person name="Juniper S.K."/>
            <person name="Young C.R."/>
            <person name="Angers B."/>
            <person name="Qian P.Y."/>
        </authorList>
    </citation>
    <scope>NUCLEOTIDE SEQUENCE</scope>
    <source>
        <strain evidence="2">R07B-5</strain>
    </source>
</reference>
<dbReference type="PANTHER" id="PTHR34756">
    <property type="entry name" value="CELL DIVISION CYCLE-ASSOCIATED PROTEIN 3"/>
    <property type="match status" value="1"/>
</dbReference>
<protein>
    <submittedName>
        <fullName evidence="2">Uncharacterized protein</fullName>
    </submittedName>
</protein>
<evidence type="ECO:0000313" key="3">
    <source>
        <dbReference type="Proteomes" id="UP001209878"/>
    </source>
</evidence>
<accession>A0AAD9PFP9</accession>
<feature type="compositionally biased region" description="Polar residues" evidence="1">
    <location>
        <begin position="167"/>
        <end position="176"/>
    </location>
</feature>
<evidence type="ECO:0000313" key="2">
    <source>
        <dbReference type="EMBL" id="KAK2193830.1"/>
    </source>
</evidence>
<feature type="region of interest" description="Disordered" evidence="1">
    <location>
        <begin position="203"/>
        <end position="233"/>
    </location>
</feature>
<name>A0AAD9PFP9_RIDPI</name>
<organism evidence="2 3">
    <name type="scientific">Ridgeia piscesae</name>
    <name type="common">Tubeworm</name>
    <dbReference type="NCBI Taxonomy" id="27915"/>
    <lineage>
        <taxon>Eukaryota</taxon>
        <taxon>Metazoa</taxon>
        <taxon>Spiralia</taxon>
        <taxon>Lophotrochozoa</taxon>
        <taxon>Annelida</taxon>
        <taxon>Polychaeta</taxon>
        <taxon>Sedentaria</taxon>
        <taxon>Canalipalpata</taxon>
        <taxon>Sabellida</taxon>
        <taxon>Siboglinidae</taxon>
        <taxon>Ridgeia</taxon>
    </lineage>
</organism>
<feature type="region of interest" description="Disordered" evidence="1">
    <location>
        <begin position="90"/>
        <end position="185"/>
    </location>
</feature>
<keyword evidence="3" id="KW-1185">Reference proteome</keyword>
<dbReference type="InterPro" id="IPR038832">
    <property type="entry name" value="CDCA3"/>
</dbReference>
<comment type="caution">
    <text evidence="2">The sequence shown here is derived from an EMBL/GenBank/DDBJ whole genome shotgun (WGS) entry which is preliminary data.</text>
</comment>
<dbReference type="AlphaFoldDB" id="A0AAD9PFP9"/>
<dbReference type="PANTHER" id="PTHR34756:SF1">
    <property type="entry name" value="CELL DIVISION CYCLE-ASSOCIATED PROTEIN 3"/>
    <property type="match status" value="1"/>
</dbReference>
<dbReference type="EMBL" id="JAODUO010000006">
    <property type="protein sequence ID" value="KAK2193830.1"/>
    <property type="molecule type" value="Genomic_DNA"/>
</dbReference>
<evidence type="ECO:0000256" key="1">
    <source>
        <dbReference type="SAM" id="MobiDB-lite"/>
    </source>
</evidence>
<dbReference type="Proteomes" id="UP001209878">
    <property type="component" value="Unassembled WGS sequence"/>
</dbReference>
<gene>
    <name evidence="2" type="ORF">NP493_5g12041</name>
</gene>
<feature type="region of interest" description="Disordered" evidence="1">
    <location>
        <begin position="1"/>
        <end position="66"/>
    </location>
</feature>
<feature type="compositionally biased region" description="Polar residues" evidence="1">
    <location>
        <begin position="110"/>
        <end position="120"/>
    </location>
</feature>
<sequence length="233" mass="25512">MGLTSTKPFLEMLEEAVPPTPPPPQKKFLDIDPRSPTTEIARTPIQVDKTPESLLDPRSPTVGIPRTPIHSIAIDKQDGTPIAPVHYSVEDSIDSTTSMQINDDLPATGQAESSENSCHAGQTDEPVTFLSKPTRSRRRQKKLLLPDIIYTPPYESNKQGGCRSPITALSKTSRSPLQAKDNTHVDSPRAIVQWKQMNKLSGKLLASSTGNSGQASPNTQQYKLFTDDKENIS</sequence>
<proteinExistence type="predicted"/>
<feature type="compositionally biased region" description="Polar residues" evidence="1">
    <location>
        <begin position="206"/>
        <end position="223"/>
    </location>
</feature>